<gene>
    <name evidence="2" type="ORF">GAK29_03520</name>
</gene>
<reference evidence="3" key="1">
    <citation type="journal article" date="2020" name="MBio">
        <title>Horizontal gene transfer to a defensive symbiont with a reduced genome amongst a multipartite beetle microbiome.</title>
        <authorList>
            <person name="Waterworth S.C."/>
            <person name="Florez L.V."/>
            <person name="Rees E.R."/>
            <person name="Hertweck C."/>
            <person name="Kaltenpoth M."/>
            <person name="Kwan J.C."/>
        </authorList>
    </citation>
    <scope>NUCLEOTIDE SEQUENCE [LARGE SCALE GENOMIC DNA]</scope>
</reference>
<evidence type="ECO:0000313" key="3">
    <source>
        <dbReference type="Proteomes" id="UP000490535"/>
    </source>
</evidence>
<keyword evidence="1" id="KW-0812">Transmembrane</keyword>
<evidence type="ECO:0008006" key="4">
    <source>
        <dbReference type="Google" id="ProtNLM"/>
    </source>
</evidence>
<keyword evidence="1" id="KW-1133">Transmembrane helix</keyword>
<evidence type="ECO:0000256" key="1">
    <source>
        <dbReference type="SAM" id="Phobius"/>
    </source>
</evidence>
<protein>
    <recommendedName>
        <fullName evidence="4">Universal stress protein B</fullName>
    </recommendedName>
</protein>
<name>A0A833PDB8_ACIBZ</name>
<accession>A0A833PDB8</accession>
<dbReference type="EMBL" id="WNDP01000114">
    <property type="protein sequence ID" value="KAF1020880.1"/>
    <property type="molecule type" value="Genomic_DNA"/>
</dbReference>
<organism evidence="2 3">
    <name type="scientific">Acinetobacter bereziniae</name>
    <name type="common">Acinetobacter genomosp. 10</name>
    <dbReference type="NCBI Taxonomy" id="106648"/>
    <lineage>
        <taxon>Bacteria</taxon>
        <taxon>Pseudomonadati</taxon>
        <taxon>Pseudomonadota</taxon>
        <taxon>Gammaproteobacteria</taxon>
        <taxon>Moraxellales</taxon>
        <taxon>Moraxellaceae</taxon>
        <taxon>Acinetobacter</taxon>
    </lineage>
</organism>
<proteinExistence type="predicted"/>
<evidence type="ECO:0000313" key="2">
    <source>
        <dbReference type="EMBL" id="KAF1020880.1"/>
    </source>
</evidence>
<feature type="transmembrane region" description="Helical" evidence="1">
    <location>
        <begin position="6"/>
        <end position="28"/>
    </location>
</feature>
<comment type="caution">
    <text evidence="2">The sequence shown here is derived from an EMBL/GenBank/DDBJ whole genome shotgun (WGS) entry which is preliminary data.</text>
</comment>
<keyword evidence="1" id="KW-0472">Membrane</keyword>
<dbReference type="AlphaFoldDB" id="A0A833PDB8"/>
<feature type="transmembrane region" description="Helical" evidence="1">
    <location>
        <begin position="75"/>
        <end position="95"/>
    </location>
</feature>
<sequence>MLDGIILILFLSSLLIYVVLFCVIRFFLFKYFMSKNIVIDYLDFNLKSFQHTKYLYKIVFKGFDSHDYYAKKIRFLYFTPIGFLFIFIVSIFLMLI</sequence>
<dbReference type="Proteomes" id="UP000490535">
    <property type="component" value="Unassembled WGS sequence"/>
</dbReference>